<dbReference type="GO" id="GO:0050416">
    <property type="term" value="F:formimidoylglutamate deiminase activity"/>
    <property type="evidence" value="ECO:0007669"/>
    <property type="project" value="UniProtKB-EC"/>
</dbReference>
<comment type="caution">
    <text evidence="3">The sequence shown here is derived from an EMBL/GenBank/DDBJ whole genome shotgun (WGS) entry which is preliminary data.</text>
</comment>
<dbReference type="NCBIfam" id="NF006681">
    <property type="entry name" value="PRK09229.1-2"/>
    <property type="match status" value="1"/>
</dbReference>
<gene>
    <name evidence="3" type="ORF">D0Y96_19155</name>
</gene>
<reference evidence="3 4" key="1">
    <citation type="submission" date="2018-08" db="EMBL/GenBank/DDBJ databases">
        <title>Acidipila sp. 4G-K13, an acidobacterium isolated from forest soil.</title>
        <authorList>
            <person name="Gao Z.-H."/>
            <person name="Qiu L.-H."/>
        </authorList>
    </citation>
    <scope>NUCLEOTIDE SEQUENCE [LARGE SCALE GENOMIC DNA]</scope>
    <source>
        <strain evidence="3 4">4G-K13</strain>
    </source>
</reference>
<proteinExistence type="predicted"/>
<dbReference type="InterPro" id="IPR010252">
    <property type="entry name" value="HutF"/>
</dbReference>
<dbReference type="SUPFAM" id="SSF51338">
    <property type="entry name" value="Composite domain of metallo-dependent hydrolases"/>
    <property type="match status" value="1"/>
</dbReference>
<keyword evidence="4" id="KW-1185">Reference proteome</keyword>
<evidence type="ECO:0000313" key="4">
    <source>
        <dbReference type="Proteomes" id="UP000264702"/>
    </source>
</evidence>
<protein>
    <submittedName>
        <fullName evidence="3">Formimidoylglutamate deiminase</fullName>
        <ecNumber evidence="3">3.5.3.13</ecNumber>
    </submittedName>
</protein>
<dbReference type="Proteomes" id="UP000264702">
    <property type="component" value="Unassembled WGS sequence"/>
</dbReference>
<evidence type="ECO:0000256" key="1">
    <source>
        <dbReference type="ARBA" id="ARBA00022801"/>
    </source>
</evidence>
<dbReference type="Gene3D" id="3.20.20.140">
    <property type="entry name" value="Metal-dependent hydrolases"/>
    <property type="match status" value="1"/>
</dbReference>
<dbReference type="PANTHER" id="PTHR43794">
    <property type="entry name" value="AMINOHYDROLASE SSNA-RELATED"/>
    <property type="match status" value="1"/>
</dbReference>
<dbReference type="Gene3D" id="2.30.40.10">
    <property type="entry name" value="Urease, subunit C, domain 1"/>
    <property type="match status" value="1"/>
</dbReference>
<keyword evidence="1 3" id="KW-0378">Hydrolase</keyword>
<dbReference type="InterPro" id="IPR011059">
    <property type="entry name" value="Metal-dep_hydrolase_composite"/>
</dbReference>
<sequence length="460" mass="49710">MPHFFHPDLVFTEGAFRSGCGLLVKDDGWIEAVLRAEDTAAWPATRLAGKALLPGCVNAHSHSFQRLIRGRSERHSTGGDDFWSWREAMYRAAAAVSDEDVYDVARMTFLEMVTAGITTVGEFHYLHRSESGAAYSDPNRLGLQVVAAAESVGLRIALLRVAYLRAGYGLAPHAGQARFYESAAEYLENAAALADALHAKSGRAWMGVAPHSIRAVPLKDLEQMALWATEHALPIHMHAAEQPAELAACREEYGATPVRLLAELGLLSDAWTLVHAIHITEEEMEAMAAARTTVCACPATERNLGDGVFDAARAAGHGIRIALGSDSQAQIDLLEDARELEYHLRLTRQKRGILDGIGGRDLSERLFGYATAGGAAALGFDGGVLAPGYPADFFTVDLDHPSIAGAAADDLLPSLVFSLQRGTIRDVAVGGRWILRDGLHSAAEEIVARYKEIAARVWRQ</sequence>
<dbReference type="NCBIfam" id="TIGR02022">
    <property type="entry name" value="hutF"/>
    <property type="match status" value="1"/>
</dbReference>
<dbReference type="RefSeq" id="WP_117303268.1">
    <property type="nucleotide sequence ID" value="NZ_QVQT02000008.1"/>
</dbReference>
<evidence type="ECO:0000259" key="2">
    <source>
        <dbReference type="Pfam" id="PF01979"/>
    </source>
</evidence>
<dbReference type="Pfam" id="PF01979">
    <property type="entry name" value="Amidohydro_1"/>
    <property type="match status" value="1"/>
</dbReference>
<dbReference type="InterPro" id="IPR032466">
    <property type="entry name" value="Metal_Hydrolase"/>
</dbReference>
<dbReference type="AlphaFoldDB" id="A0A372IK34"/>
<dbReference type="PANTHER" id="PTHR43794:SF11">
    <property type="entry name" value="AMIDOHYDROLASE-RELATED DOMAIN-CONTAINING PROTEIN"/>
    <property type="match status" value="1"/>
</dbReference>
<dbReference type="OrthoDB" id="9807210at2"/>
<dbReference type="EMBL" id="QVQT01000008">
    <property type="protein sequence ID" value="RFU14933.1"/>
    <property type="molecule type" value="Genomic_DNA"/>
</dbReference>
<feature type="domain" description="Amidohydrolase-related" evidence="2">
    <location>
        <begin position="52"/>
        <end position="433"/>
    </location>
</feature>
<dbReference type="EC" id="3.5.3.13" evidence="3"/>
<name>A0A372IK34_9BACT</name>
<dbReference type="InterPro" id="IPR050287">
    <property type="entry name" value="MTA/SAH_deaminase"/>
</dbReference>
<dbReference type="InterPro" id="IPR006680">
    <property type="entry name" value="Amidohydro-rel"/>
</dbReference>
<organism evidence="3 4">
    <name type="scientific">Paracidobacterium acidisoli</name>
    <dbReference type="NCBI Taxonomy" id="2303751"/>
    <lineage>
        <taxon>Bacteria</taxon>
        <taxon>Pseudomonadati</taxon>
        <taxon>Acidobacteriota</taxon>
        <taxon>Terriglobia</taxon>
        <taxon>Terriglobales</taxon>
        <taxon>Acidobacteriaceae</taxon>
        <taxon>Paracidobacterium</taxon>
    </lineage>
</organism>
<accession>A0A372IK34</accession>
<dbReference type="SUPFAM" id="SSF51556">
    <property type="entry name" value="Metallo-dependent hydrolases"/>
    <property type="match status" value="1"/>
</dbReference>
<evidence type="ECO:0000313" key="3">
    <source>
        <dbReference type="EMBL" id="RFU14933.1"/>
    </source>
</evidence>